<dbReference type="PANTHER" id="PTHR24026:SF126">
    <property type="entry name" value="PROTOCADHERIN FAT 4"/>
    <property type="match status" value="1"/>
</dbReference>
<accession>A0A0V7ZER9</accession>
<evidence type="ECO:0000256" key="1">
    <source>
        <dbReference type="ARBA" id="ARBA00022692"/>
    </source>
</evidence>
<dbReference type="PANTHER" id="PTHR24026">
    <property type="entry name" value="FAT ATYPICAL CADHERIN-RELATED"/>
    <property type="match status" value="1"/>
</dbReference>
<evidence type="ECO:0000313" key="5">
    <source>
        <dbReference type="EMBL" id="KST62968.1"/>
    </source>
</evidence>
<dbReference type="InterPro" id="IPR015919">
    <property type="entry name" value="Cadherin-like_sf"/>
</dbReference>
<dbReference type="RefSeq" id="WP_058184564.1">
    <property type="nucleotide sequence ID" value="NZ_LMTZ01000146.1"/>
</dbReference>
<comment type="caution">
    <text evidence="5">The sequence shown here is derived from an EMBL/GenBank/DDBJ whole genome shotgun (WGS) entry which is preliminary data.</text>
</comment>
<keyword evidence="2" id="KW-1133">Transmembrane helix</keyword>
<dbReference type="InterPro" id="IPR018247">
    <property type="entry name" value="EF_Hand_1_Ca_BS"/>
</dbReference>
<dbReference type="InterPro" id="IPR025592">
    <property type="entry name" value="DUF4347"/>
</dbReference>
<dbReference type="GO" id="GO:0005509">
    <property type="term" value="F:calcium ion binding"/>
    <property type="evidence" value="ECO:0007669"/>
    <property type="project" value="InterPro"/>
</dbReference>
<evidence type="ECO:0000259" key="4">
    <source>
        <dbReference type="PROSITE" id="PS50268"/>
    </source>
</evidence>
<evidence type="ECO:0000256" key="3">
    <source>
        <dbReference type="SAM" id="MobiDB-lite"/>
    </source>
</evidence>
<dbReference type="Proteomes" id="UP000053372">
    <property type="component" value="Unassembled WGS sequence"/>
</dbReference>
<dbReference type="InterPro" id="IPR013783">
    <property type="entry name" value="Ig-like_fold"/>
</dbReference>
<gene>
    <name evidence="5" type="ORF">BC008_11660</name>
</gene>
<dbReference type="GO" id="GO:0005886">
    <property type="term" value="C:plasma membrane"/>
    <property type="evidence" value="ECO:0007669"/>
    <property type="project" value="UniProtKB-SubCell"/>
</dbReference>
<dbReference type="Pfam" id="PF00028">
    <property type="entry name" value="Cadherin"/>
    <property type="match status" value="3"/>
</dbReference>
<feature type="domain" description="Cadherin" evidence="4">
    <location>
        <begin position="747"/>
        <end position="834"/>
    </location>
</feature>
<dbReference type="SUPFAM" id="SSF49313">
    <property type="entry name" value="Cadherin-like"/>
    <property type="match status" value="3"/>
</dbReference>
<evidence type="ECO:0000313" key="6">
    <source>
        <dbReference type="Proteomes" id="UP000053372"/>
    </source>
</evidence>
<protein>
    <recommendedName>
        <fullName evidence="4">Cadherin domain-containing protein</fullName>
    </recommendedName>
</protein>
<keyword evidence="6" id="KW-1185">Reference proteome</keyword>
<dbReference type="Pfam" id="PF14252">
    <property type="entry name" value="DUF4347"/>
    <property type="match status" value="1"/>
</dbReference>
<dbReference type="Gene3D" id="2.60.40.60">
    <property type="entry name" value="Cadherins"/>
    <property type="match status" value="3"/>
</dbReference>
<name>A0A0V7ZER9_9CYAN</name>
<dbReference type="PROSITE" id="PS50268">
    <property type="entry name" value="CADHERIN_2"/>
    <property type="match status" value="3"/>
</dbReference>
<feature type="domain" description="Cadherin" evidence="4">
    <location>
        <begin position="931"/>
        <end position="1041"/>
    </location>
</feature>
<reference evidence="5 6" key="1">
    <citation type="journal article" date="2015" name="Genome Announc.">
        <title>Draft Genome of the Euendolithic (true boring) Cyanobacterium Mastigocoleus testarum strain BC008.</title>
        <authorList>
            <person name="Guida B.S."/>
            <person name="Garcia-Pichel F."/>
        </authorList>
    </citation>
    <scope>NUCLEOTIDE SEQUENCE [LARGE SCALE GENOMIC DNA]</scope>
    <source>
        <strain evidence="5 6">BC008</strain>
    </source>
</reference>
<organism evidence="5 6">
    <name type="scientific">Mastigocoleus testarum BC008</name>
    <dbReference type="NCBI Taxonomy" id="371196"/>
    <lineage>
        <taxon>Bacteria</taxon>
        <taxon>Bacillati</taxon>
        <taxon>Cyanobacteriota</taxon>
        <taxon>Cyanophyceae</taxon>
        <taxon>Nostocales</taxon>
        <taxon>Hapalosiphonaceae</taxon>
        <taxon>Mastigocoleus</taxon>
    </lineage>
</organism>
<feature type="domain" description="Cadherin" evidence="4">
    <location>
        <begin position="521"/>
        <end position="635"/>
    </location>
</feature>
<feature type="region of interest" description="Disordered" evidence="3">
    <location>
        <begin position="1132"/>
        <end position="1171"/>
    </location>
</feature>
<dbReference type="Gene3D" id="6.20.50.90">
    <property type="match status" value="1"/>
</dbReference>
<dbReference type="Gene3D" id="2.60.40.3440">
    <property type="match status" value="1"/>
</dbReference>
<sequence length="1171" mass="122186">MTVDTQVLLQGNKFQEIRTQEIQPQEIAFFDTTVKDYQSLIAGLRSGIEVVILDPEKDGVKQITTVLANRSNIARIHVISHGSPGCLYLGNTELSLSSLNLYAEYLKSWFRDKLSNSQLLLYGCNVAAGDGGEEFITKLSHITGAEIAASETLTGNLVLGGNWNLEFTTADFEVPLIFHSKAIVAYQAVLAIDVTSPTDRGWNAITPSGANAYDFAQDQQTGSTESDLTGDAGNPMFYLQFDGEGDAGLTNGTIAFRLRVGEDGNPSGFSRNLFIGIDVTGDGAVDLYVGVNNQGSTDSLAIWDPGTGANNSPSTTTIVSPPLLTYAQTADNYNFSPVDSTIDPGITNTDLNGDSANDYFLSFSIPFSDIVTQLATLGITGVDETTAVSFVVGTATQDNSYNQDIGGIDGGINLDTTWTDLGAISNPIRFDGSTPNNPPVGVADTSTTQQETPVVIDVAANDTDSEGTVDLTTVAIDNGPGNGTTAINPITGEITYIPKAGFTGTDTFTYTVEDDAGDASTPITVTVNVTPSDTPAVTIPVTENITDVANITIEDPDGDTLTYSIGGGDDAGSFTINPETGLLSFKTAPDFEDPTDTDGDNVYEVEVIATDPDGNTILQAANIEVTDVDESEPTALKVTITEDADDDGVISLDELDGDIKAVVELPSNAKVGDTLVVTDQGGIELFNEPITQEHIDNGVAVTTTAPEDGSPVNITATLNGDTANDVATVETPTPVGIITVQENITDVANVTAEDPDGDTLTYSIGGGDDADSFTINPETGLLSFKTAPDFEDPTDTDGDNVYEVEVVATDPDGNTILQAANIEVTDVDESEPTALKVTITEDADDDGVISPDELNGEVDAIVELPSNAVVGDTLVVTDQGGTELFNGPITQQHIDNGIPVTTTVPEDGSPVNITATLNGDTANDVATVETPTPAATITVPENRIPVANVTATDPEGDPLTYSIGGGDDADSFTVDPETGLLSFKTAPDFENPSDTDGDNIYEVEVVGTDPDGNTISQPANIEVTDVDDTVIASLLITSPETTDDTTPEITGTAEPGITVILEVDASDDGTPEATYETIADDEGNWSVDLETATPTDGTTPVLNGGDKPQISVTTVDDDGNVSDPVTQKLTINPLVPDTPIAPDLAPSDDSGVDDADNITSETTPTFTAPAE</sequence>
<dbReference type="AlphaFoldDB" id="A0A0V7ZER9"/>
<feature type="compositionally biased region" description="Polar residues" evidence="3">
    <location>
        <begin position="1157"/>
        <end position="1171"/>
    </location>
</feature>
<dbReference type="Pfam" id="PF17963">
    <property type="entry name" value="Big_9"/>
    <property type="match status" value="1"/>
</dbReference>
<dbReference type="CDD" id="cd11304">
    <property type="entry name" value="Cadherin_repeat"/>
    <property type="match status" value="3"/>
</dbReference>
<dbReference type="PROSITE" id="PS00018">
    <property type="entry name" value="EF_HAND_1"/>
    <property type="match status" value="2"/>
</dbReference>
<dbReference type="OrthoDB" id="468610at2"/>
<keyword evidence="1" id="KW-0812">Transmembrane</keyword>
<evidence type="ECO:0000256" key="2">
    <source>
        <dbReference type="ARBA" id="ARBA00022989"/>
    </source>
</evidence>
<proteinExistence type="predicted"/>
<feature type="non-terminal residue" evidence="5">
    <location>
        <position position="1171"/>
    </location>
</feature>
<dbReference type="EMBL" id="LMTZ01000146">
    <property type="protein sequence ID" value="KST62968.1"/>
    <property type="molecule type" value="Genomic_DNA"/>
</dbReference>
<dbReference type="InterPro" id="IPR002126">
    <property type="entry name" value="Cadherin-like_dom"/>
</dbReference>
<dbReference type="GO" id="GO:0007156">
    <property type="term" value="P:homophilic cell adhesion via plasma membrane adhesion molecules"/>
    <property type="evidence" value="ECO:0007669"/>
    <property type="project" value="InterPro"/>
</dbReference>
<dbReference type="SMART" id="SM00112">
    <property type="entry name" value="CA"/>
    <property type="match status" value="3"/>
</dbReference>
<keyword evidence="2" id="KW-0472">Membrane</keyword>
<dbReference type="Gene3D" id="2.60.40.10">
    <property type="entry name" value="Immunoglobulins"/>
    <property type="match status" value="1"/>
</dbReference>